<name>M7SV42_EUTLA</name>
<evidence type="ECO:0000313" key="2">
    <source>
        <dbReference type="Proteomes" id="UP000012174"/>
    </source>
</evidence>
<dbReference type="KEGG" id="ela:UCREL1_4877"/>
<dbReference type="Proteomes" id="UP000012174">
    <property type="component" value="Unassembled WGS sequence"/>
</dbReference>
<proteinExistence type="predicted"/>
<dbReference type="AlphaFoldDB" id="M7SV42"/>
<reference evidence="2" key="1">
    <citation type="journal article" date="2013" name="Genome Announc.">
        <title>Draft genome sequence of the grapevine dieback fungus Eutypa lata UCR-EL1.</title>
        <authorList>
            <person name="Blanco-Ulate B."/>
            <person name="Rolshausen P.E."/>
            <person name="Cantu D."/>
        </authorList>
    </citation>
    <scope>NUCLEOTIDE SEQUENCE [LARGE SCALE GENOMIC DNA]</scope>
    <source>
        <strain evidence="2">UCR-EL1</strain>
    </source>
</reference>
<gene>
    <name evidence="1" type="ORF">UCREL1_4877</name>
</gene>
<dbReference type="HOGENOM" id="CLU_1825277_0_0_1"/>
<keyword evidence="2" id="KW-1185">Reference proteome</keyword>
<evidence type="ECO:0000313" key="1">
    <source>
        <dbReference type="EMBL" id="EMR68112.1"/>
    </source>
</evidence>
<organism evidence="1 2">
    <name type="scientific">Eutypa lata (strain UCR-EL1)</name>
    <name type="common">Grapevine dieback disease fungus</name>
    <name type="synonym">Eutypa armeniacae</name>
    <dbReference type="NCBI Taxonomy" id="1287681"/>
    <lineage>
        <taxon>Eukaryota</taxon>
        <taxon>Fungi</taxon>
        <taxon>Dikarya</taxon>
        <taxon>Ascomycota</taxon>
        <taxon>Pezizomycotina</taxon>
        <taxon>Sordariomycetes</taxon>
        <taxon>Xylariomycetidae</taxon>
        <taxon>Xylariales</taxon>
        <taxon>Diatrypaceae</taxon>
        <taxon>Eutypa</taxon>
    </lineage>
</organism>
<accession>M7SV42</accession>
<dbReference type="EMBL" id="KB706305">
    <property type="protein sequence ID" value="EMR68112.1"/>
    <property type="molecule type" value="Genomic_DNA"/>
</dbReference>
<sequence>MSASKPEPIEAWEYTRTHDVCLPEEEHVMNSLFGDVTDWMHFRIQYGDTVLCRYAISIERKAYFTAQVDMKQLPEPRMKYRNMIISNCVNIGVDPKGLEAIGIGLNRDEKAIGAVKKAFKAVGVEYDNGEGDSTAELYVWP</sequence>
<protein>
    <submittedName>
        <fullName evidence="1">Uncharacterized protein</fullName>
    </submittedName>
</protein>